<organism evidence="3 4">
    <name type="scientific">Adhaeribacter swui</name>
    <dbReference type="NCBI Taxonomy" id="2086471"/>
    <lineage>
        <taxon>Bacteria</taxon>
        <taxon>Pseudomonadati</taxon>
        <taxon>Bacteroidota</taxon>
        <taxon>Cytophagia</taxon>
        <taxon>Cytophagales</taxon>
        <taxon>Hymenobacteraceae</taxon>
        <taxon>Adhaeribacter</taxon>
    </lineage>
</organism>
<dbReference type="EMBL" id="CP055155">
    <property type="protein sequence ID" value="QNF31373.1"/>
    <property type="molecule type" value="Genomic_DNA"/>
</dbReference>
<accession>A0A7G7G2I9</accession>
<keyword evidence="1" id="KW-0597">Phosphoprotein</keyword>
<dbReference type="Gene3D" id="3.40.50.2300">
    <property type="match status" value="1"/>
</dbReference>
<dbReference type="InterPro" id="IPR052893">
    <property type="entry name" value="TCS_response_regulator"/>
</dbReference>
<proteinExistence type="predicted"/>
<evidence type="ECO:0000313" key="4">
    <source>
        <dbReference type="Proteomes" id="UP000515237"/>
    </source>
</evidence>
<dbReference type="AlphaFoldDB" id="A0A7G7G2I9"/>
<evidence type="ECO:0000256" key="1">
    <source>
        <dbReference type="PROSITE-ProRule" id="PRU00169"/>
    </source>
</evidence>
<dbReference type="RefSeq" id="WP_185269939.1">
    <property type="nucleotide sequence ID" value="NZ_CP055155.1"/>
</dbReference>
<dbReference type="PANTHER" id="PTHR44520">
    <property type="entry name" value="RESPONSE REGULATOR RCP1-RELATED"/>
    <property type="match status" value="1"/>
</dbReference>
<dbReference type="PANTHER" id="PTHR44520:SF2">
    <property type="entry name" value="RESPONSE REGULATOR RCP1"/>
    <property type="match status" value="1"/>
</dbReference>
<reference evidence="3 4" key="1">
    <citation type="journal article" date="2018" name="Int. J. Syst. Evol. Microbiol.">
        <title>Adhaeribacter swui sp. nov., isolated from wet mud.</title>
        <authorList>
            <person name="Kim D.U."/>
            <person name="Kim K.W."/>
            <person name="Kang M.S."/>
            <person name="Kim J.Y."/>
            <person name="Jang J.H."/>
            <person name="Kim M.K."/>
        </authorList>
    </citation>
    <scope>NUCLEOTIDE SEQUENCE [LARGE SCALE GENOMIC DNA]</scope>
    <source>
        <strain evidence="3 4">KCTC 52873</strain>
        <plasmid evidence="3">unnamed2</plasmid>
    </source>
</reference>
<feature type="domain" description="Response regulatory" evidence="2">
    <location>
        <begin position="6"/>
        <end position="127"/>
    </location>
</feature>
<dbReference type="PROSITE" id="PS50110">
    <property type="entry name" value="RESPONSE_REGULATORY"/>
    <property type="match status" value="1"/>
</dbReference>
<geneLocation type="plasmid" evidence="3 4">
    <name>unnamed2</name>
</geneLocation>
<dbReference type="SUPFAM" id="SSF52172">
    <property type="entry name" value="CheY-like"/>
    <property type="match status" value="1"/>
</dbReference>
<sequence length="127" mass="14310">MISVDKVLIVDDDSTAHFLMTRIIKSTIANRQILYANNGQEALTILHEHCFIERCPTLILLDINMPVMDGFEFLNAIQDTPLAKLPLHIVVLTSSVNPVDVRKALRFPIVGYMEKPLTVEKLILAIE</sequence>
<evidence type="ECO:0000259" key="2">
    <source>
        <dbReference type="PROSITE" id="PS50110"/>
    </source>
</evidence>
<protein>
    <submittedName>
        <fullName evidence="3">Response regulator</fullName>
    </submittedName>
</protein>
<dbReference type="Proteomes" id="UP000515237">
    <property type="component" value="Plasmid unnamed2"/>
</dbReference>
<dbReference type="KEGG" id="aswu:HUW51_01040"/>
<keyword evidence="4" id="KW-1185">Reference proteome</keyword>
<gene>
    <name evidence="3" type="ORF">HUW51_01040</name>
</gene>
<keyword evidence="3" id="KW-0614">Plasmid</keyword>
<evidence type="ECO:0000313" key="3">
    <source>
        <dbReference type="EMBL" id="QNF31373.1"/>
    </source>
</evidence>
<name>A0A7G7G2I9_9BACT</name>
<dbReference type="GO" id="GO:0000160">
    <property type="term" value="P:phosphorelay signal transduction system"/>
    <property type="evidence" value="ECO:0007669"/>
    <property type="project" value="InterPro"/>
</dbReference>
<dbReference type="InterPro" id="IPR011006">
    <property type="entry name" value="CheY-like_superfamily"/>
</dbReference>
<dbReference type="Pfam" id="PF00072">
    <property type="entry name" value="Response_reg"/>
    <property type="match status" value="1"/>
</dbReference>
<dbReference type="InterPro" id="IPR001789">
    <property type="entry name" value="Sig_transdc_resp-reg_receiver"/>
</dbReference>
<dbReference type="SMART" id="SM00448">
    <property type="entry name" value="REC"/>
    <property type="match status" value="1"/>
</dbReference>
<feature type="modified residue" description="4-aspartylphosphate" evidence="1">
    <location>
        <position position="62"/>
    </location>
</feature>